<keyword evidence="3" id="KW-1185">Reference proteome</keyword>
<sequence>MHGITCFSDSMCSFRTWGCFGTIWSRRWPFSPEQNIKWNSISTSPKQKKKRTKLQSNSIQVYSEMENSPLIFQNSPPPSNSISRPAPPRDSIHSRHVFPLYSEQNRGCFGTIWAEDGHFPAVEHKMEFNQYFSKAEKKNGNSSRTAFKYTPKWKTLPLFSELPPLIRFRDPPPHAIPSIPDTSPLYSEQVGKRK</sequence>
<reference evidence="2 3" key="1">
    <citation type="submission" date="2021-06" db="EMBL/GenBank/DDBJ databases">
        <title>Caerostris extrusa draft genome.</title>
        <authorList>
            <person name="Kono N."/>
            <person name="Arakawa K."/>
        </authorList>
    </citation>
    <scope>NUCLEOTIDE SEQUENCE [LARGE SCALE GENOMIC DNA]</scope>
</reference>
<dbReference type="EMBL" id="BPLR01011551">
    <property type="protein sequence ID" value="GIY47238.1"/>
    <property type="molecule type" value="Genomic_DNA"/>
</dbReference>
<accession>A0AAV4TT08</accession>
<evidence type="ECO:0000313" key="3">
    <source>
        <dbReference type="Proteomes" id="UP001054945"/>
    </source>
</evidence>
<protein>
    <submittedName>
        <fullName evidence="2">Uncharacterized protein</fullName>
    </submittedName>
</protein>
<evidence type="ECO:0000256" key="1">
    <source>
        <dbReference type="SAM" id="MobiDB-lite"/>
    </source>
</evidence>
<organism evidence="2 3">
    <name type="scientific">Caerostris extrusa</name>
    <name type="common">Bark spider</name>
    <name type="synonym">Caerostris bankana</name>
    <dbReference type="NCBI Taxonomy" id="172846"/>
    <lineage>
        <taxon>Eukaryota</taxon>
        <taxon>Metazoa</taxon>
        <taxon>Ecdysozoa</taxon>
        <taxon>Arthropoda</taxon>
        <taxon>Chelicerata</taxon>
        <taxon>Arachnida</taxon>
        <taxon>Araneae</taxon>
        <taxon>Araneomorphae</taxon>
        <taxon>Entelegynae</taxon>
        <taxon>Araneoidea</taxon>
        <taxon>Araneidae</taxon>
        <taxon>Caerostris</taxon>
    </lineage>
</organism>
<evidence type="ECO:0000313" key="2">
    <source>
        <dbReference type="EMBL" id="GIY47238.1"/>
    </source>
</evidence>
<proteinExistence type="predicted"/>
<comment type="caution">
    <text evidence="2">The sequence shown here is derived from an EMBL/GenBank/DDBJ whole genome shotgun (WGS) entry which is preliminary data.</text>
</comment>
<dbReference type="AlphaFoldDB" id="A0AAV4TT08"/>
<name>A0AAV4TT08_CAEEX</name>
<dbReference type="Proteomes" id="UP001054945">
    <property type="component" value="Unassembled WGS sequence"/>
</dbReference>
<gene>
    <name evidence="2" type="ORF">CEXT_55341</name>
</gene>
<feature type="region of interest" description="Disordered" evidence="1">
    <location>
        <begin position="170"/>
        <end position="194"/>
    </location>
</feature>